<evidence type="ECO:0000313" key="2">
    <source>
        <dbReference type="Proteomes" id="UP001283361"/>
    </source>
</evidence>
<accession>A0AAE0Y897</accession>
<comment type="caution">
    <text evidence="1">The sequence shown here is derived from an EMBL/GenBank/DDBJ whole genome shotgun (WGS) entry which is preliminary data.</text>
</comment>
<evidence type="ECO:0000313" key="1">
    <source>
        <dbReference type="EMBL" id="KAK3736074.1"/>
    </source>
</evidence>
<organism evidence="1 2">
    <name type="scientific">Elysia crispata</name>
    <name type="common">lettuce slug</name>
    <dbReference type="NCBI Taxonomy" id="231223"/>
    <lineage>
        <taxon>Eukaryota</taxon>
        <taxon>Metazoa</taxon>
        <taxon>Spiralia</taxon>
        <taxon>Lophotrochozoa</taxon>
        <taxon>Mollusca</taxon>
        <taxon>Gastropoda</taxon>
        <taxon>Heterobranchia</taxon>
        <taxon>Euthyneura</taxon>
        <taxon>Panpulmonata</taxon>
        <taxon>Sacoglossa</taxon>
        <taxon>Placobranchoidea</taxon>
        <taxon>Plakobranchidae</taxon>
        <taxon>Elysia</taxon>
    </lineage>
</organism>
<dbReference type="Proteomes" id="UP001283361">
    <property type="component" value="Unassembled WGS sequence"/>
</dbReference>
<proteinExistence type="predicted"/>
<dbReference type="AlphaFoldDB" id="A0AAE0Y897"/>
<reference evidence="1" key="1">
    <citation type="journal article" date="2023" name="G3 (Bethesda)">
        <title>A reference genome for the long-term kleptoplast-retaining sea slug Elysia crispata morphotype clarki.</title>
        <authorList>
            <person name="Eastman K.E."/>
            <person name="Pendleton A.L."/>
            <person name="Shaikh M.A."/>
            <person name="Suttiyut T."/>
            <person name="Ogas R."/>
            <person name="Tomko P."/>
            <person name="Gavelis G."/>
            <person name="Widhalm J.R."/>
            <person name="Wisecaver J.H."/>
        </authorList>
    </citation>
    <scope>NUCLEOTIDE SEQUENCE</scope>
    <source>
        <strain evidence="1">ECLA1</strain>
    </source>
</reference>
<gene>
    <name evidence="1" type="ORF">RRG08_019954</name>
</gene>
<name>A0AAE0Y897_9GAST</name>
<sequence length="75" mass="8390">MIWAVRTLQIEYDGRAEVAECNLYSIGLISSRLYQFNPDCCPFPPNPSSQHSKDASKKPCGKGRFSATVFSFTII</sequence>
<protein>
    <submittedName>
        <fullName evidence="1">Uncharacterized protein</fullName>
    </submittedName>
</protein>
<keyword evidence="2" id="KW-1185">Reference proteome</keyword>
<dbReference type="EMBL" id="JAWDGP010006750">
    <property type="protein sequence ID" value="KAK3736074.1"/>
    <property type="molecule type" value="Genomic_DNA"/>
</dbReference>